<name>K5BC80_MYCHD</name>
<comment type="caution">
    <text evidence="1">The sequence shown here is derived from an EMBL/GenBank/DDBJ whole genome shotgun (WGS) entry which is preliminary data.</text>
</comment>
<accession>K5BC80</accession>
<gene>
    <name evidence="1" type="ORF">C731_4708</name>
</gene>
<evidence type="ECO:0000313" key="1">
    <source>
        <dbReference type="EMBL" id="EKF21292.1"/>
    </source>
</evidence>
<dbReference type="eggNOG" id="ENOG5033T3Q">
    <property type="taxonomic scope" value="Bacteria"/>
</dbReference>
<organism evidence="1 2">
    <name type="scientific">Mycolicibacterium hassiacum (strain DSM 44199 / CIP 105218 / JCM 12690 / 3849)</name>
    <name type="common">Mycobacterium hassiacum</name>
    <dbReference type="NCBI Taxonomy" id="1122247"/>
    <lineage>
        <taxon>Bacteria</taxon>
        <taxon>Bacillati</taxon>
        <taxon>Actinomycetota</taxon>
        <taxon>Actinomycetes</taxon>
        <taxon>Mycobacteriales</taxon>
        <taxon>Mycobacteriaceae</taxon>
        <taxon>Mycolicibacterium</taxon>
    </lineage>
</organism>
<dbReference type="AlphaFoldDB" id="K5BC80"/>
<proteinExistence type="predicted"/>
<dbReference type="RefSeq" id="WP_005632333.1">
    <property type="nucleotide sequence ID" value="NZ_AMRA01000150.1"/>
</dbReference>
<evidence type="ECO:0000313" key="2">
    <source>
        <dbReference type="Proteomes" id="UP000006265"/>
    </source>
</evidence>
<dbReference type="PATRIC" id="fig|1122247.3.peg.4507"/>
<sequence>MADNTFRDPLVGIDTAGLPERFFDRFMFNMHPTDTTAPAVITGFGVYPARGGADGYVIATVGREQRNLRFTATAERVRTDGAGPLRFDVLEPHRQWRLRMAPNDISVEFDVTWCARTAPWIDGVTVANRAGDATAFEHLFQSGRYTGWLRIDGIEHRVDGWYGQRDRSRGVRNMAGGQGLHLWLQAQFPAFCVGLLLVESRSHERLLITGAVMHENGNLDAVREVRHDLTFDTGLDLSAAELEIETVSGEMLRLHADGSAGGGYMAGGGYGRSHRVPVHSEHVESDRYPLDGTVTPRSLVTALTDRVCVFSTPELTGTGVLEFAVTRSPDYRYRPTIADR</sequence>
<dbReference type="OrthoDB" id="5113944at2"/>
<protein>
    <submittedName>
        <fullName evidence="1">Uncharacterized protein</fullName>
    </submittedName>
</protein>
<keyword evidence="2" id="KW-1185">Reference proteome</keyword>
<dbReference type="EMBL" id="AMRA01000150">
    <property type="protein sequence ID" value="EKF21292.1"/>
    <property type="molecule type" value="Genomic_DNA"/>
</dbReference>
<dbReference type="STRING" id="1122247.GCA_000379865_03587"/>
<dbReference type="Proteomes" id="UP000006265">
    <property type="component" value="Unassembled WGS sequence"/>
</dbReference>
<reference evidence="1 2" key="1">
    <citation type="journal article" date="2012" name="J. Bacteriol.">
        <title>Genome sequence of Mycobacterium hassiacum DSM 44199, a rare source of heat-stable mycobacterial proteins.</title>
        <authorList>
            <person name="Tiago I."/>
            <person name="Maranha A."/>
            <person name="Mendes V."/>
            <person name="Alarico S."/>
            <person name="Moynihan P.J."/>
            <person name="Clarke A.J."/>
            <person name="Macedo-Ribeiro S."/>
            <person name="Pereira P.J."/>
            <person name="Empadinhas N."/>
        </authorList>
    </citation>
    <scope>NUCLEOTIDE SEQUENCE [LARGE SCALE GENOMIC DNA]</scope>
    <source>
        <strain evidence="2">DSM 44199 / CIP 105218 / JCM 12690 / 3849</strain>
    </source>
</reference>
<dbReference type="SUPFAM" id="SSF159245">
    <property type="entry name" value="AttH-like"/>
    <property type="match status" value="1"/>
</dbReference>